<dbReference type="HOGENOM" id="CLU_031225_0_0_1"/>
<dbReference type="SUPFAM" id="SSF46785">
    <property type="entry name" value="Winged helix' DNA-binding domain"/>
    <property type="match status" value="1"/>
</dbReference>
<feature type="region of interest" description="Disordered" evidence="5">
    <location>
        <begin position="497"/>
        <end position="593"/>
    </location>
</feature>
<feature type="region of interest" description="Disordered" evidence="5">
    <location>
        <begin position="1"/>
        <end position="109"/>
    </location>
</feature>
<dbReference type="SMART" id="SM00415">
    <property type="entry name" value="HSF"/>
    <property type="match status" value="1"/>
</dbReference>
<dbReference type="PANTHER" id="PTHR10015:SF396">
    <property type="entry name" value="FLOCCULATION SUPPRESSION PROTEIN"/>
    <property type="match status" value="1"/>
</dbReference>
<dbReference type="AlphaFoldDB" id="G9NWV1"/>
<feature type="compositionally biased region" description="Polar residues" evidence="5">
    <location>
        <begin position="531"/>
        <end position="542"/>
    </location>
</feature>
<keyword evidence="8" id="KW-1185">Reference proteome</keyword>
<feature type="compositionally biased region" description="Pro residues" evidence="5">
    <location>
        <begin position="464"/>
        <end position="478"/>
    </location>
</feature>
<dbReference type="PANTHER" id="PTHR10015">
    <property type="entry name" value="HEAT SHOCK TRANSCRIPTION FACTOR"/>
    <property type="match status" value="1"/>
</dbReference>
<feature type="non-terminal residue" evidence="7">
    <location>
        <position position="593"/>
    </location>
</feature>
<organism evidence="7 8">
    <name type="scientific">Hypocrea atroviridis (strain ATCC 20476 / IMI 206040)</name>
    <name type="common">Trichoderma atroviride</name>
    <dbReference type="NCBI Taxonomy" id="452589"/>
    <lineage>
        <taxon>Eukaryota</taxon>
        <taxon>Fungi</taxon>
        <taxon>Dikarya</taxon>
        <taxon>Ascomycota</taxon>
        <taxon>Pezizomycotina</taxon>
        <taxon>Sordariomycetes</taxon>
        <taxon>Hypocreomycetidae</taxon>
        <taxon>Hypocreales</taxon>
        <taxon>Hypocreaceae</taxon>
        <taxon>Trichoderma</taxon>
    </lineage>
</organism>
<dbReference type="GeneID" id="25776951"/>
<dbReference type="InterPro" id="IPR036388">
    <property type="entry name" value="WH-like_DNA-bd_sf"/>
</dbReference>
<dbReference type="InterPro" id="IPR036390">
    <property type="entry name" value="WH_DNA-bd_sf"/>
</dbReference>
<feature type="domain" description="HSF-type DNA-binding" evidence="6">
    <location>
        <begin position="125"/>
        <end position="228"/>
    </location>
</feature>
<evidence type="ECO:0000256" key="1">
    <source>
        <dbReference type="ARBA" id="ARBA00004123"/>
    </source>
</evidence>
<reference evidence="7 8" key="1">
    <citation type="journal article" date="2011" name="Genome Biol.">
        <title>Comparative genome sequence analysis underscores mycoparasitism as the ancestral life style of Trichoderma.</title>
        <authorList>
            <person name="Kubicek C.P."/>
            <person name="Herrera-Estrella A."/>
            <person name="Seidl-Seiboth V."/>
            <person name="Martinez D.A."/>
            <person name="Druzhinina I.S."/>
            <person name="Thon M."/>
            <person name="Zeilinger S."/>
            <person name="Casas-Flores S."/>
            <person name="Horwitz B.A."/>
            <person name="Mukherjee P.K."/>
            <person name="Mukherjee M."/>
            <person name="Kredics L."/>
            <person name="Alcaraz L.D."/>
            <person name="Aerts A."/>
            <person name="Antal Z."/>
            <person name="Atanasova L."/>
            <person name="Cervantes-Badillo M.G."/>
            <person name="Challacombe J."/>
            <person name="Chertkov O."/>
            <person name="McCluskey K."/>
            <person name="Coulpier F."/>
            <person name="Deshpande N."/>
            <person name="von Doehren H."/>
            <person name="Ebbole D.J."/>
            <person name="Esquivel-Naranjo E.U."/>
            <person name="Fekete E."/>
            <person name="Flipphi M."/>
            <person name="Glaser F."/>
            <person name="Gomez-Rodriguez E.Y."/>
            <person name="Gruber S."/>
            <person name="Han C."/>
            <person name="Henrissat B."/>
            <person name="Hermosa R."/>
            <person name="Hernandez-Onate M."/>
            <person name="Karaffa L."/>
            <person name="Kosti I."/>
            <person name="Le Crom S."/>
            <person name="Lindquist E."/>
            <person name="Lucas S."/>
            <person name="Luebeck M."/>
            <person name="Luebeck P.S."/>
            <person name="Margeot A."/>
            <person name="Metz B."/>
            <person name="Misra M."/>
            <person name="Nevalainen H."/>
            <person name="Omann M."/>
            <person name="Packer N."/>
            <person name="Perrone G."/>
            <person name="Uresti-Rivera E.E."/>
            <person name="Salamov A."/>
            <person name="Schmoll M."/>
            <person name="Seiboth B."/>
            <person name="Shapiro H."/>
            <person name="Sukno S."/>
            <person name="Tamayo-Ramos J.A."/>
            <person name="Tisch D."/>
            <person name="Wiest A."/>
            <person name="Wilkinson H.H."/>
            <person name="Zhang M."/>
            <person name="Coutinho P.M."/>
            <person name="Kenerley C.M."/>
            <person name="Monte E."/>
            <person name="Baker S.E."/>
            <person name="Grigoriev I.V."/>
        </authorList>
    </citation>
    <scope>NUCLEOTIDE SEQUENCE [LARGE SCALE GENOMIC DNA]</scope>
    <source>
        <strain evidence="8">ATCC 20476 / IMI 206040</strain>
    </source>
</reference>
<evidence type="ECO:0000256" key="2">
    <source>
        <dbReference type="ARBA" id="ARBA00023125"/>
    </source>
</evidence>
<dbReference type="GO" id="GO:0005634">
    <property type="term" value="C:nucleus"/>
    <property type="evidence" value="ECO:0007669"/>
    <property type="project" value="UniProtKB-SubCell"/>
</dbReference>
<keyword evidence="3" id="KW-0539">Nucleus</keyword>
<dbReference type="STRING" id="452589.G9NWV1"/>
<dbReference type="Pfam" id="PF00447">
    <property type="entry name" value="HSF_DNA-bind"/>
    <property type="match status" value="1"/>
</dbReference>
<dbReference type="SMR" id="G9NWV1"/>
<comment type="similarity">
    <text evidence="4">Belongs to the HSF family.</text>
</comment>
<dbReference type="OMA" id="SALWEFK"/>
<evidence type="ECO:0000313" key="8">
    <source>
        <dbReference type="Proteomes" id="UP000005426"/>
    </source>
</evidence>
<protein>
    <recommendedName>
        <fullName evidence="6">HSF-type DNA-binding domain-containing protein</fullName>
    </recommendedName>
</protein>
<feature type="region of interest" description="Disordered" evidence="5">
    <location>
        <begin position="387"/>
        <end position="442"/>
    </location>
</feature>
<feature type="compositionally biased region" description="Polar residues" evidence="5">
    <location>
        <begin position="90"/>
        <end position="104"/>
    </location>
</feature>
<keyword evidence="2" id="KW-0238">DNA-binding</keyword>
<dbReference type="KEGG" id="tatv:25776951"/>
<accession>G9NWV1</accession>
<gene>
    <name evidence="7" type="ORF">TRIATDRAFT_174226</name>
</gene>
<proteinExistence type="inferred from homology"/>
<dbReference type="Gene3D" id="1.10.10.10">
    <property type="entry name" value="Winged helix-like DNA-binding domain superfamily/Winged helix DNA-binding domain"/>
    <property type="match status" value="1"/>
</dbReference>
<comment type="caution">
    <text evidence="7">The sequence shown here is derived from an EMBL/GenBank/DDBJ whole genome shotgun (WGS) entry which is preliminary data.</text>
</comment>
<sequence>MGTVQMAHRTETSQTSSPAIDRLEDSNGARIVPVPISVSVPPPTISMSPPSPVDHPMEGTSPEDNSPPGQAPDADPGANGKSTPGRPGNASPQDQSAVATSNNMPAPPPAAAAAAAAAVHQPKIVQTAFIHKLYNMLEDSSIQHLISWSSSAESFVMSPSADFSKVLSQYFKHTNVSSFVRQLNMYGFHKERDVFHTGSPETTLWEFKHGNGNFKRGDLVGLREIKRRASRHALVNRENNFPKASTSQPGTPVEPVQVPADSIEARLANLEHSLYDTASRLQRSEEAAHYMHVKNQAVMETLNRLLFFNQELSKGMLSIVSPDNPVHRDVLTIQGEMQRQAEMLRSLEEHHEPVYPARQQFFGTVDNAPVSPRQMPQDDTRRVTLNVPQARNQPSYRPAVPSNLSIGTRRPYGSISGGAGSSPLRNAAPAPPPGPHPLSNVESANNLARRHTAADIRAHGWQPNAPPFPQAVPPPVWPQSPNRLVPEDQRLRDSLSSFSLQPAPPHAHPLSRPTTPPHAPFSNGNGPGSDTFGSWSWNSASNRESKTIGALKESSAPPTRRGSMAHILNPSDTAERSDEDEDPRGDDDRKRKR</sequence>
<evidence type="ECO:0000313" key="7">
    <source>
        <dbReference type="EMBL" id="EHK45439.1"/>
    </source>
</evidence>
<feature type="compositionally biased region" description="Low complexity" evidence="5">
    <location>
        <begin position="67"/>
        <end position="78"/>
    </location>
</feature>
<comment type="subcellular location">
    <subcellularLocation>
        <location evidence="1">Nucleus</location>
    </subcellularLocation>
</comment>
<evidence type="ECO:0000256" key="3">
    <source>
        <dbReference type="ARBA" id="ARBA00023242"/>
    </source>
</evidence>
<dbReference type="eggNOG" id="KOG0627">
    <property type="taxonomic scope" value="Eukaryota"/>
</dbReference>
<dbReference type="InterPro" id="IPR000232">
    <property type="entry name" value="HSF_DNA-bd"/>
</dbReference>
<dbReference type="Proteomes" id="UP000005426">
    <property type="component" value="Unassembled WGS sequence"/>
</dbReference>
<dbReference type="GO" id="GO:0003700">
    <property type="term" value="F:DNA-binding transcription factor activity"/>
    <property type="evidence" value="ECO:0007669"/>
    <property type="project" value="InterPro"/>
</dbReference>
<feature type="region of interest" description="Disordered" evidence="5">
    <location>
        <begin position="459"/>
        <end position="484"/>
    </location>
</feature>
<evidence type="ECO:0000256" key="4">
    <source>
        <dbReference type="RuleBase" id="RU004020"/>
    </source>
</evidence>
<name>G9NWV1_HYPAI</name>
<dbReference type="PRINTS" id="PR00056">
    <property type="entry name" value="HSFDOMAIN"/>
</dbReference>
<dbReference type="FunFam" id="1.10.10.10:FF:000229">
    <property type="entry name" value="HSF-type DNA-binding domain protein"/>
    <property type="match status" value="1"/>
</dbReference>
<evidence type="ECO:0000259" key="6">
    <source>
        <dbReference type="SMART" id="SM00415"/>
    </source>
</evidence>
<dbReference type="GO" id="GO:0043565">
    <property type="term" value="F:sequence-specific DNA binding"/>
    <property type="evidence" value="ECO:0007669"/>
    <property type="project" value="InterPro"/>
</dbReference>
<dbReference type="EMBL" id="ABDG02000024">
    <property type="protein sequence ID" value="EHK45439.1"/>
    <property type="molecule type" value="Genomic_DNA"/>
</dbReference>
<evidence type="ECO:0000256" key="5">
    <source>
        <dbReference type="SAM" id="MobiDB-lite"/>
    </source>
</evidence>
<feature type="compositionally biased region" description="Pro residues" evidence="5">
    <location>
        <begin position="40"/>
        <end position="53"/>
    </location>
</feature>
<dbReference type="OrthoDB" id="60033at2759"/>